<accession>A0A895Y9A5</accession>
<evidence type="ECO:0000256" key="1">
    <source>
        <dbReference type="SAM" id="MobiDB-lite"/>
    </source>
</evidence>
<dbReference type="RefSeq" id="WP_239676464.1">
    <property type="nucleotide sequence ID" value="NZ_CP070499.1"/>
</dbReference>
<keyword evidence="3" id="KW-1185">Reference proteome</keyword>
<evidence type="ECO:0000313" key="3">
    <source>
        <dbReference type="Proteomes" id="UP000662857"/>
    </source>
</evidence>
<gene>
    <name evidence="2" type="ORF">JQS43_23020</name>
</gene>
<reference evidence="2" key="1">
    <citation type="submission" date="2021-02" db="EMBL/GenBank/DDBJ databases">
        <title>Natrosporangium hydrolyticum gen. nov., sp. nov, a haloalkaliphilic actinobacterium from a soda solonchak soil.</title>
        <authorList>
            <person name="Sorokin D.Y."/>
            <person name="Khijniak T.V."/>
            <person name="Zakharycheva A.P."/>
            <person name="Boueva O.V."/>
            <person name="Ariskina E.V."/>
            <person name="Hahnke R.L."/>
            <person name="Bunk B."/>
            <person name="Sproer C."/>
            <person name="Schumann P."/>
            <person name="Evtushenko L.I."/>
            <person name="Kublanov I.V."/>
        </authorList>
    </citation>
    <scope>NUCLEOTIDE SEQUENCE</scope>
    <source>
        <strain evidence="2">DSM 106523</strain>
    </source>
</reference>
<feature type="compositionally biased region" description="Basic and acidic residues" evidence="1">
    <location>
        <begin position="180"/>
        <end position="198"/>
    </location>
</feature>
<name>A0A895Y9A5_9ACTN</name>
<organism evidence="2 3">
    <name type="scientific">Natronosporangium hydrolyticum</name>
    <dbReference type="NCBI Taxonomy" id="2811111"/>
    <lineage>
        <taxon>Bacteria</taxon>
        <taxon>Bacillati</taxon>
        <taxon>Actinomycetota</taxon>
        <taxon>Actinomycetes</taxon>
        <taxon>Micromonosporales</taxon>
        <taxon>Micromonosporaceae</taxon>
        <taxon>Natronosporangium</taxon>
    </lineage>
</organism>
<dbReference type="EMBL" id="CP070499">
    <property type="protein sequence ID" value="QSB14334.1"/>
    <property type="molecule type" value="Genomic_DNA"/>
</dbReference>
<feature type="region of interest" description="Disordered" evidence="1">
    <location>
        <begin position="164"/>
        <end position="198"/>
    </location>
</feature>
<dbReference type="AlphaFoldDB" id="A0A895Y9A5"/>
<dbReference type="KEGG" id="nhy:JQS43_23020"/>
<evidence type="ECO:0000313" key="2">
    <source>
        <dbReference type="EMBL" id="QSB14334.1"/>
    </source>
</evidence>
<sequence length="198" mass="22250">MEIDYESALADLPLAGVSDRPLVWENVELAEADQEIALVTVVQQWESLVHKLTYAPVPRSTEDLALLWVLATDDWASEMAGHHAGVSDDPNPDPWVGPQWIRVLDVDAMEQPATVTLCFDRGYYGRESQGGGVEMFREHRALLVVYSLVPELVPELGERWKVSHERPYAGDDYPEPNTGPDRECKEWANHDLTDVPDS</sequence>
<protein>
    <submittedName>
        <fullName evidence="2">Uncharacterized protein</fullName>
    </submittedName>
</protein>
<dbReference type="Proteomes" id="UP000662857">
    <property type="component" value="Chromosome"/>
</dbReference>
<proteinExistence type="predicted"/>